<gene>
    <name evidence="2" type="ORF">IBG28_08750</name>
</gene>
<dbReference type="KEGG" id="mard:IBG28_08750"/>
<organism evidence="2 3">
    <name type="scientific">Marinomonas arctica</name>
    <dbReference type="NCBI Taxonomy" id="383750"/>
    <lineage>
        <taxon>Bacteria</taxon>
        <taxon>Pseudomonadati</taxon>
        <taxon>Pseudomonadota</taxon>
        <taxon>Gammaproteobacteria</taxon>
        <taxon>Oceanospirillales</taxon>
        <taxon>Oceanospirillaceae</taxon>
        <taxon>Marinomonas</taxon>
    </lineage>
</organism>
<keyword evidence="3" id="KW-1185">Reference proteome</keyword>
<evidence type="ECO:0000256" key="1">
    <source>
        <dbReference type="SAM" id="Phobius"/>
    </source>
</evidence>
<keyword evidence="1" id="KW-0472">Membrane</keyword>
<dbReference type="EMBL" id="CP061081">
    <property type="protein sequence ID" value="QNT07671.1"/>
    <property type="molecule type" value="Genomic_DNA"/>
</dbReference>
<dbReference type="AlphaFoldDB" id="A0A7H1JB05"/>
<keyword evidence="1" id="KW-0812">Transmembrane</keyword>
<feature type="transmembrane region" description="Helical" evidence="1">
    <location>
        <begin position="20"/>
        <end position="37"/>
    </location>
</feature>
<evidence type="ECO:0000313" key="3">
    <source>
        <dbReference type="Proteomes" id="UP000516370"/>
    </source>
</evidence>
<keyword evidence="1" id="KW-1133">Transmembrane helix</keyword>
<dbReference type="RefSeq" id="WP_111606026.1">
    <property type="nucleotide sequence ID" value="NZ_BMLJ01000003.1"/>
</dbReference>
<name>A0A7H1JB05_9GAMM</name>
<protein>
    <submittedName>
        <fullName evidence="2">Polyketide cyclase</fullName>
    </submittedName>
</protein>
<accession>A0A7H1JB05</accession>
<dbReference type="OrthoDB" id="9807923at2"/>
<proteinExistence type="predicted"/>
<reference evidence="2 3" key="1">
    <citation type="submission" date="2020-09" db="EMBL/GenBank/DDBJ databases">
        <title>Complete genome sequence of an Arctic sea ice bacterium Marinomonas arctica BSI20414.</title>
        <authorList>
            <person name="Liao L."/>
            <person name="Chen B."/>
        </authorList>
    </citation>
    <scope>NUCLEOTIDE SEQUENCE [LARGE SCALE GENOMIC DNA]</scope>
    <source>
        <strain evidence="2 3">BSI20414</strain>
    </source>
</reference>
<sequence length="183" mass="20173">MVGGSSHPAALYKLRRVTRVTALVILLLVVVGFFMPTDYRVERGIFIQAPKAAVYKDILRGDYLADWMFIQDGQLEAFDGVLEAGDSVALIYEKTSDQGILSIVSSSESVIRFDVRPKPNVNLVHNQIMLSDAEGGTLVNWVIDGDLSAGLLSPYLALFANDIAGNNFERSLNQLKVLIERQD</sequence>
<evidence type="ECO:0000313" key="2">
    <source>
        <dbReference type="EMBL" id="QNT07671.1"/>
    </source>
</evidence>
<dbReference type="SUPFAM" id="SSF55961">
    <property type="entry name" value="Bet v1-like"/>
    <property type="match status" value="1"/>
</dbReference>
<dbReference type="Proteomes" id="UP000516370">
    <property type="component" value="Chromosome"/>
</dbReference>